<dbReference type="SUPFAM" id="SSF158791">
    <property type="entry name" value="MgtE N-terminal domain-like"/>
    <property type="match status" value="1"/>
</dbReference>
<comment type="subunit">
    <text evidence="8">Homodimer.</text>
</comment>
<dbReference type="AlphaFoldDB" id="A0A7C1FZV2"/>
<dbReference type="InterPro" id="IPR006668">
    <property type="entry name" value="Mg_transptr_MgtE_intracell_dom"/>
</dbReference>
<keyword evidence="4 8" id="KW-0812">Transmembrane</keyword>
<dbReference type="SMART" id="SM00924">
    <property type="entry name" value="MgtE_N"/>
    <property type="match status" value="1"/>
</dbReference>
<keyword evidence="8" id="KW-1003">Cell membrane</keyword>
<dbReference type="PANTHER" id="PTHR41394">
    <property type="entry name" value="MAGNESIUM TRANSPORTER MGTE"/>
    <property type="match status" value="1"/>
</dbReference>
<dbReference type="GO" id="GO:0015095">
    <property type="term" value="F:magnesium ion transmembrane transporter activity"/>
    <property type="evidence" value="ECO:0007669"/>
    <property type="project" value="UniProtKB-UniRule"/>
</dbReference>
<dbReference type="CDD" id="cd04606">
    <property type="entry name" value="CBS_pair_Mg_transporter"/>
    <property type="match status" value="1"/>
</dbReference>
<evidence type="ECO:0000256" key="5">
    <source>
        <dbReference type="ARBA" id="ARBA00022842"/>
    </source>
</evidence>
<sequence>MSAEVEFRTLLTDALQKRDREFLEDLLWQLAEQHRLHAVLRELEPGELARLAEVLGDETFGEFLAELEPSDAAEILERLSSAEAADVLEAMAPDDAADVLSRLDPAEARQILVEMEPVEAKELEELLSYPPETAGGRMTPAFVALLPDVRVDQAIAALRKVAEEVETIYYAYVVDEENRLLGVVSMRELVLSPPYRTVGEIMERDIVKVRATADQEEAARLLVEEGLLALPVVDEEDRLLGIITVDDVADILEREVTEDIERLGGSQPLEIPYTRATPVYLWRRRVGWLLLLFVAEMYTGTVLRHFEQELEEAIALAFFVPLLIGTGGNAGSQVVTTLVRAMAVEGIGLRDFVRIFPKEFIAGLLAGAVMGAAGFLRAEILGVDPAISLTVGVALFCIVLWAVTVATLLPLLLKRLGIDPAVVSSPFIATLVDGTGLVIYFNVARLILHLY</sequence>
<evidence type="ECO:0000256" key="6">
    <source>
        <dbReference type="ARBA" id="ARBA00022989"/>
    </source>
</evidence>
<comment type="function">
    <text evidence="8">Acts as a magnesium transporter.</text>
</comment>
<dbReference type="SUPFAM" id="SSF54631">
    <property type="entry name" value="CBS-domain pair"/>
    <property type="match status" value="1"/>
</dbReference>
<dbReference type="Pfam" id="PF03448">
    <property type="entry name" value="MgtE_N"/>
    <property type="match status" value="1"/>
</dbReference>
<dbReference type="InterPro" id="IPR038076">
    <property type="entry name" value="MgtE_N_sf"/>
</dbReference>
<dbReference type="InterPro" id="IPR046342">
    <property type="entry name" value="CBS_dom_sf"/>
</dbReference>
<feature type="transmembrane region" description="Helical" evidence="8">
    <location>
        <begin position="286"/>
        <end position="306"/>
    </location>
</feature>
<evidence type="ECO:0000256" key="8">
    <source>
        <dbReference type="RuleBase" id="RU362011"/>
    </source>
</evidence>
<evidence type="ECO:0000256" key="3">
    <source>
        <dbReference type="ARBA" id="ARBA00022448"/>
    </source>
</evidence>
<dbReference type="Gene3D" id="1.25.60.10">
    <property type="entry name" value="MgtE N-terminal domain-like"/>
    <property type="match status" value="1"/>
</dbReference>
<dbReference type="Pfam" id="PF00571">
    <property type="entry name" value="CBS"/>
    <property type="match status" value="2"/>
</dbReference>
<feature type="transmembrane region" description="Helical" evidence="8">
    <location>
        <begin position="360"/>
        <end position="380"/>
    </location>
</feature>
<dbReference type="InterPro" id="IPR006667">
    <property type="entry name" value="SLC41_membr_dom"/>
</dbReference>
<dbReference type="GO" id="GO:0046872">
    <property type="term" value="F:metal ion binding"/>
    <property type="evidence" value="ECO:0007669"/>
    <property type="project" value="UniProtKB-KW"/>
</dbReference>
<dbReference type="NCBIfam" id="TIGR00400">
    <property type="entry name" value="mgtE"/>
    <property type="match status" value="1"/>
</dbReference>
<dbReference type="EMBL" id="DSJL01000010">
    <property type="protein sequence ID" value="HEF65041.1"/>
    <property type="molecule type" value="Genomic_DNA"/>
</dbReference>
<comment type="subcellular location">
    <subcellularLocation>
        <location evidence="8">Cell membrane</location>
        <topology evidence="8">Multi-pass membrane protein</topology>
    </subcellularLocation>
    <subcellularLocation>
        <location evidence="1">Membrane</location>
        <topology evidence="1">Multi-pass membrane protein</topology>
    </subcellularLocation>
</comment>
<evidence type="ECO:0000256" key="2">
    <source>
        <dbReference type="ARBA" id="ARBA00009749"/>
    </source>
</evidence>
<dbReference type="SMART" id="SM00116">
    <property type="entry name" value="CBS"/>
    <property type="match status" value="2"/>
</dbReference>
<dbReference type="InterPro" id="IPR006669">
    <property type="entry name" value="MgtE_transporter"/>
</dbReference>
<evidence type="ECO:0000256" key="7">
    <source>
        <dbReference type="ARBA" id="ARBA00023136"/>
    </source>
</evidence>
<dbReference type="PANTHER" id="PTHR41394:SF8">
    <property type="entry name" value="MAGNESIUM TRANSPORTER MGTE"/>
    <property type="match status" value="1"/>
</dbReference>
<keyword evidence="5 8" id="KW-0460">Magnesium</keyword>
<evidence type="ECO:0000256" key="4">
    <source>
        <dbReference type="ARBA" id="ARBA00022692"/>
    </source>
</evidence>
<feature type="transmembrane region" description="Helical" evidence="8">
    <location>
        <begin position="425"/>
        <end position="448"/>
    </location>
</feature>
<name>A0A7C1FZV2_THERO</name>
<comment type="caution">
    <text evidence="9">The sequence shown here is derived from an EMBL/GenBank/DDBJ whole genome shotgun (WGS) entry which is preliminary data.</text>
</comment>
<gene>
    <name evidence="9" type="primary">mgtE</name>
    <name evidence="9" type="ORF">ENP47_05525</name>
</gene>
<protein>
    <recommendedName>
        <fullName evidence="8">Magnesium transporter MgtE</fullName>
    </recommendedName>
</protein>
<keyword evidence="7 8" id="KW-0472">Membrane</keyword>
<dbReference type="SUPFAM" id="SSF161093">
    <property type="entry name" value="MgtE membrane domain-like"/>
    <property type="match status" value="1"/>
</dbReference>
<proteinExistence type="inferred from homology"/>
<dbReference type="GO" id="GO:0005886">
    <property type="term" value="C:plasma membrane"/>
    <property type="evidence" value="ECO:0007669"/>
    <property type="project" value="UniProtKB-SubCell"/>
</dbReference>
<dbReference type="InterPro" id="IPR036739">
    <property type="entry name" value="SLC41_membr_dom_sf"/>
</dbReference>
<dbReference type="Gene3D" id="3.10.580.10">
    <property type="entry name" value="CBS-domain"/>
    <property type="match status" value="1"/>
</dbReference>
<evidence type="ECO:0000313" key="9">
    <source>
        <dbReference type="EMBL" id="HEF65041.1"/>
    </source>
</evidence>
<reference evidence="9" key="1">
    <citation type="journal article" date="2020" name="mSystems">
        <title>Genome- and Community-Level Interaction Insights into Carbon Utilization and Element Cycling Functions of Hydrothermarchaeota in Hydrothermal Sediment.</title>
        <authorList>
            <person name="Zhou Z."/>
            <person name="Liu Y."/>
            <person name="Xu W."/>
            <person name="Pan J."/>
            <person name="Luo Z.H."/>
            <person name="Li M."/>
        </authorList>
    </citation>
    <scope>NUCLEOTIDE SEQUENCE [LARGE SCALE GENOMIC DNA]</scope>
    <source>
        <strain evidence="9">SpSt-222</strain>
    </source>
</reference>
<dbReference type="Gene3D" id="1.10.357.20">
    <property type="entry name" value="SLC41 divalent cation transporters, integral membrane domain"/>
    <property type="match status" value="1"/>
</dbReference>
<dbReference type="InterPro" id="IPR000644">
    <property type="entry name" value="CBS_dom"/>
</dbReference>
<organism evidence="9">
    <name type="scientific">Thermomicrobium roseum</name>
    <dbReference type="NCBI Taxonomy" id="500"/>
    <lineage>
        <taxon>Bacteria</taxon>
        <taxon>Pseudomonadati</taxon>
        <taxon>Thermomicrobiota</taxon>
        <taxon>Thermomicrobia</taxon>
        <taxon>Thermomicrobiales</taxon>
        <taxon>Thermomicrobiaceae</taxon>
        <taxon>Thermomicrobium</taxon>
    </lineage>
</organism>
<evidence type="ECO:0000256" key="1">
    <source>
        <dbReference type="ARBA" id="ARBA00004141"/>
    </source>
</evidence>
<feature type="transmembrane region" description="Helical" evidence="8">
    <location>
        <begin position="386"/>
        <end position="413"/>
    </location>
</feature>
<keyword evidence="6 8" id="KW-1133">Transmembrane helix</keyword>
<comment type="similarity">
    <text evidence="2 8">Belongs to the SLC41A transporter family.</text>
</comment>
<dbReference type="PROSITE" id="PS51371">
    <property type="entry name" value="CBS"/>
    <property type="match status" value="2"/>
</dbReference>
<keyword evidence="8" id="KW-0479">Metal-binding</keyword>
<accession>A0A7C1FZV2</accession>
<dbReference type="Pfam" id="PF01769">
    <property type="entry name" value="MgtE"/>
    <property type="match status" value="1"/>
</dbReference>
<feature type="transmembrane region" description="Helical" evidence="8">
    <location>
        <begin position="318"/>
        <end position="339"/>
    </location>
</feature>
<keyword evidence="3 8" id="KW-0813">Transport</keyword>